<feature type="compositionally biased region" description="Low complexity" evidence="1">
    <location>
        <begin position="240"/>
        <end position="250"/>
    </location>
</feature>
<proteinExistence type="predicted"/>
<feature type="region of interest" description="Disordered" evidence="1">
    <location>
        <begin position="321"/>
        <end position="349"/>
    </location>
</feature>
<dbReference type="AlphaFoldDB" id="A0A9P7XIS8"/>
<keyword evidence="3" id="KW-1185">Reference proteome</keyword>
<feature type="region of interest" description="Disordered" evidence="1">
    <location>
        <begin position="237"/>
        <end position="292"/>
    </location>
</feature>
<accession>A0A9P7XIS8</accession>
<dbReference type="EMBL" id="JAHRHY010000029">
    <property type="protein sequence ID" value="KAG9060883.1"/>
    <property type="molecule type" value="Genomic_DNA"/>
</dbReference>
<gene>
    <name evidence="2" type="ORF">KI688_007952</name>
</gene>
<evidence type="ECO:0000313" key="2">
    <source>
        <dbReference type="EMBL" id="KAG9060883.1"/>
    </source>
</evidence>
<feature type="region of interest" description="Disordered" evidence="1">
    <location>
        <begin position="156"/>
        <end position="225"/>
    </location>
</feature>
<feature type="compositionally biased region" description="Polar residues" evidence="1">
    <location>
        <begin position="201"/>
        <end position="211"/>
    </location>
</feature>
<sequence length="349" mass="38949">MAERHWTVRVAATEADLAIAIDANPGDIITCDSDMLAYESIVTLWRPVSNGMTLNIHYLDPTEVVHGYLANSRVVSKNKDNKEFEDSIRVFIDKRQTKLDSVDSTSDAQILYGQLRLNFKDLCTRHNELKRVRTQRATSDEIVRLRAPRSWNRYRTVSVESPRQISKASGTPSQHQPGIAQEPTSTSSDLENQGHPALPRTRTSLHSQQYSFKRHQEKVSHEPPAWAKQLTWKALKEMSDSNNDPSTTDTTDSKGKRKSDQAPSATGLRASKETNKQSLKRRVQNGSSNVSMQLHWSAGPDIFTATGAAITNTTGLSDANRRLLLQRGATDGTSPPIDAEKEEGEKEED</sequence>
<dbReference type="OrthoDB" id="2423903at2759"/>
<dbReference type="Proteomes" id="UP000707451">
    <property type="component" value="Unassembled WGS sequence"/>
</dbReference>
<protein>
    <submittedName>
        <fullName evidence="2">Uncharacterized protein</fullName>
    </submittedName>
</protein>
<feature type="compositionally biased region" description="Polar residues" evidence="1">
    <location>
        <begin position="156"/>
        <end position="191"/>
    </location>
</feature>
<feature type="compositionally biased region" description="Basic and acidic residues" evidence="1">
    <location>
        <begin position="251"/>
        <end position="260"/>
    </location>
</feature>
<evidence type="ECO:0000313" key="3">
    <source>
        <dbReference type="Proteomes" id="UP000707451"/>
    </source>
</evidence>
<organism evidence="2 3">
    <name type="scientific">Linnemannia hyalina</name>
    <dbReference type="NCBI Taxonomy" id="64524"/>
    <lineage>
        <taxon>Eukaryota</taxon>
        <taxon>Fungi</taxon>
        <taxon>Fungi incertae sedis</taxon>
        <taxon>Mucoromycota</taxon>
        <taxon>Mortierellomycotina</taxon>
        <taxon>Mortierellomycetes</taxon>
        <taxon>Mortierellales</taxon>
        <taxon>Mortierellaceae</taxon>
        <taxon>Linnemannia</taxon>
    </lineage>
</organism>
<name>A0A9P7XIS8_9FUNG</name>
<feature type="compositionally biased region" description="Acidic residues" evidence="1">
    <location>
        <begin position="340"/>
        <end position="349"/>
    </location>
</feature>
<comment type="caution">
    <text evidence="2">The sequence shown here is derived from an EMBL/GenBank/DDBJ whole genome shotgun (WGS) entry which is preliminary data.</text>
</comment>
<reference evidence="2" key="1">
    <citation type="submission" date="2021-06" db="EMBL/GenBank/DDBJ databases">
        <title>Genome Sequence of Mortierella hyaline Strain SCG-10, a Cold-Adapted, Nitrate-Reducing Fungus Isolated from Soil in Minnesota, USA.</title>
        <authorList>
            <person name="Aldossari N."/>
        </authorList>
    </citation>
    <scope>NUCLEOTIDE SEQUENCE</scope>
    <source>
        <strain evidence="2">SCG-10</strain>
    </source>
</reference>
<evidence type="ECO:0000256" key="1">
    <source>
        <dbReference type="SAM" id="MobiDB-lite"/>
    </source>
</evidence>